<dbReference type="PANTHER" id="PTHR23155:SF963">
    <property type="entry name" value="OS06G0287000 PROTEIN"/>
    <property type="match status" value="1"/>
</dbReference>
<dbReference type="Pfam" id="PF18052">
    <property type="entry name" value="Rx_N"/>
    <property type="match status" value="1"/>
</dbReference>
<evidence type="ECO:0000256" key="3">
    <source>
        <dbReference type="ARBA" id="ARBA00022737"/>
    </source>
</evidence>
<evidence type="ECO:0000259" key="10">
    <source>
        <dbReference type="Pfam" id="PF23598"/>
    </source>
</evidence>
<dbReference type="SUPFAM" id="SSF52540">
    <property type="entry name" value="P-loop containing nucleoside triphosphate hydrolases"/>
    <property type="match status" value="1"/>
</dbReference>
<evidence type="ECO:0000256" key="5">
    <source>
        <dbReference type="ARBA" id="ARBA00022821"/>
    </source>
</evidence>
<dbReference type="InterPro" id="IPR002182">
    <property type="entry name" value="NB-ARC"/>
</dbReference>
<dbReference type="KEGG" id="obr:102710211"/>
<dbReference type="Gene3D" id="1.10.8.430">
    <property type="entry name" value="Helical domain of apoptotic protease-activating factors"/>
    <property type="match status" value="1"/>
</dbReference>
<proteinExistence type="inferred from homology"/>
<dbReference type="GO" id="GO:0002758">
    <property type="term" value="P:innate immune response-activating signaling pathway"/>
    <property type="evidence" value="ECO:0007669"/>
    <property type="project" value="UniProtKB-ARBA"/>
</dbReference>
<dbReference type="Pfam" id="PF23559">
    <property type="entry name" value="WHD_DRP"/>
    <property type="match status" value="1"/>
</dbReference>
<dbReference type="GO" id="GO:0042742">
    <property type="term" value="P:defense response to bacterium"/>
    <property type="evidence" value="ECO:0007669"/>
    <property type="project" value="UniProtKB-ARBA"/>
</dbReference>
<keyword evidence="2" id="KW-0433">Leucine-rich repeat</keyword>
<protein>
    <submittedName>
        <fullName evidence="11">Uncharacterized protein</fullName>
    </submittedName>
</protein>
<dbReference type="Pfam" id="PF00931">
    <property type="entry name" value="NB-ARC"/>
    <property type="match status" value="1"/>
</dbReference>
<dbReference type="InterPro" id="IPR044974">
    <property type="entry name" value="Disease_R_plants"/>
</dbReference>
<dbReference type="Gene3D" id="1.20.5.4130">
    <property type="match status" value="1"/>
</dbReference>
<dbReference type="InterPro" id="IPR042197">
    <property type="entry name" value="Apaf_helical"/>
</dbReference>
<dbReference type="InterPro" id="IPR036388">
    <property type="entry name" value="WH-like_DNA-bd_sf"/>
</dbReference>
<feature type="domain" description="Disease resistance R13L4/SHOC-2-like LRR" evidence="10">
    <location>
        <begin position="553"/>
        <end position="662"/>
    </location>
</feature>
<dbReference type="GO" id="GO:0009626">
    <property type="term" value="P:plant-type hypersensitive response"/>
    <property type="evidence" value="ECO:0007669"/>
    <property type="project" value="UniProtKB-ARBA"/>
</dbReference>
<dbReference type="OrthoDB" id="680011at2759"/>
<dbReference type="InterPro" id="IPR041118">
    <property type="entry name" value="Rx_N"/>
</dbReference>
<dbReference type="FunFam" id="3.40.50.300:FF:001091">
    <property type="entry name" value="Probable disease resistance protein At1g61300"/>
    <property type="match status" value="1"/>
</dbReference>
<evidence type="ECO:0000259" key="9">
    <source>
        <dbReference type="Pfam" id="PF23559"/>
    </source>
</evidence>
<dbReference type="Gramene" id="OB06G11410.1">
    <property type="protein sequence ID" value="OB06G11410.1"/>
    <property type="gene ID" value="OB06G11410"/>
</dbReference>
<dbReference type="FunFam" id="1.10.10.10:FF:000322">
    <property type="entry name" value="Probable disease resistance protein At1g63360"/>
    <property type="match status" value="1"/>
</dbReference>
<reference evidence="11" key="1">
    <citation type="journal article" date="2013" name="Nat. Commun.">
        <title>Whole-genome sequencing of Oryza brachyantha reveals mechanisms underlying Oryza genome evolution.</title>
        <authorList>
            <person name="Chen J."/>
            <person name="Huang Q."/>
            <person name="Gao D."/>
            <person name="Wang J."/>
            <person name="Lang Y."/>
            <person name="Liu T."/>
            <person name="Li B."/>
            <person name="Bai Z."/>
            <person name="Luis Goicoechea J."/>
            <person name="Liang C."/>
            <person name="Chen C."/>
            <person name="Zhang W."/>
            <person name="Sun S."/>
            <person name="Liao Y."/>
            <person name="Zhang X."/>
            <person name="Yang L."/>
            <person name="Song C."/>
            <person name="Wang M."/>
            <person name="Shi J."/>
            <person name="Liu G."/>
            <person name="Liu J."/>
            <person name="Zhou H."/>
            <person name="Zhou W."/>
            <person name="Yu Q."/>
            <person name="An N."/>
            <person name="Chen Y."/>
            <person name="Cai Q."/>
            <person name="Wang B."/>
            <person name="Liu B."/>
            <person name="Min J."/>
            <person name="Huang Y."/>
            <person name="Wu H."/>
            <person name="Li Z."/>
            <person name="Zhang Y."/>
            <person name="Yin Y."/>
            <person name="Song W."/>
            <person name="Jiang J."/>
            <person name="Jackson S.A."/>
            <person name="Wing R.A."/>
            <person name="Wang J."/>
            <person name="Chen M."/>
        </authorList>
    </citation>
    <scope>NUCLEOTIDE SEQUENCE [LARGE SCALE GENOMIC DNA]</scope>
    <source>
        <strain evidence="11">cv. IRGC 101232</strain>
    </source>
</reference>
<evidence type="ECO:0000256" key="6">
    <source>
        <dbReference type="ARBA" id="ARBA00023054"/>
    </source>
</evidence>
<dbReference type="SUPFAM" id="SSF52058">
    <property type="entry name" value="L domain-like"/>
    <property type="match status" value="1"/>
</dbReference>
<gene>
    <name evidence="11" type="primary">LOC102710211</name>
</gene>
<evidence type="ECO:0000256" key="4">
    <source>
        <dbReference type="ARBA" id="ARBA00022741"/>
    </source>
</evidence>
<evidence type="ECO:0000313" key="12">
    <source>
        <dbReference type="Proteomes" id="UP000006038"/>
    </source>
</evidence>
<feature type="domain" description="Disease resistance protein winged helix" evidence="9">
    <location>
        <begin position="437"/>
        <end position="508"/>
    </location>
</feature>
<evidence type="ECO:0000256" key="1">
    <source>
        <dbReference type="ARBA" id="ARBA00008894"/>
    </source>
</evidence>
<dbReference type="PRINTS" id="PR00364">
    <property type="entry name" value="DISEASERSIST"/>
</dbReference>
<name>J3MAU7_ORYBR</name>
<dbReference type="eggNOG" id="KOG4658">
    <property type="taxonomic scope" value="Eukaryota"/>
</dbReference>
<dbReference type="InterPro" id="IPR032675">
    <property type="entry name" value="LRR_dom_sf"/>
</dbReference>
<dbReference type="STRING" id="4533.J3MAU7"/>
<dbReference type="Proteomes" id="UP000006038">
    <property type="component" value="Chromosome 6"/>
</dbReference>
<dbReference type="InterPro" id="IPR027417">
    <property type="entry name" value="P-loop_NTPase"/>
</dbReference>
<comment type="similarity">
    <text evidence="1">Belongs to the disease resistance NB-LRR family.</text>
</comment>
<dbReference type="InterPro" id="IPR058922">
    <property type="entry name" value="WHD_DRP"/>
</dbReference>
<feature type="domain" description="Disease resistance N-terminal" evidence="8">
    <location>
        <begin position="13"/>
        <end position="97"/>
    </location>
</feature>
<keyword evidence="3" id="KW-0677">Repeat</keyword>
<dbReference type="GO" id="GO:0043531">
    <property type="term" value="F:ADP binding"/>
    <property type="evidence" value="ECO:0007669"/>
    <property type="project" value="InterPro"/>
</dbReference>
<feature type="domain" description="NB-ARC" evidence="7">
    <location>
        <begin position="169"/>
        <end position="350"/>
    </location>
</feature>
<dbReference type="AlphaFoldDB" id="J3MAU7"/>
<dbReference type="Pfam" id="PF23598">
    <property type="entry name" value="LRR_14"/>
    <property type="match status" value="2"/>
</dbReference>
<sequence length="998" mass="113937">MAETVLSMARSMLGSAISKAAAAAGEEMSLLMGVQKEIWFMKDELGTMQAFLIAAEAMKKKDLLLKVWAEQVRSLSYDIEDCLDEFMVHVGNQSLLQQLINLKGRHRITVKIRNLKSRVEEVSCRNTRYNSIKMEASNTFDETDSMDDVCNHSPSNIEEAKLVGFDTSKKELLDKISIDADDDGHCWVLCVVGMGGLGKTTLVRKIFESKEDIEKKFQYRAWIVVSQSFSMIEMLKDMINQLLGGLSLMECLEGLKGKAIRAHDLGTYLRDQLKEQRYFVVFDDLWNTHDWERIKKIAFPGTNNKRSRIIVTTRLDDVANSCTTEPFVYRLKLLEKECAIDLMLMKIRKNKEDMENDDKLKNIVTELVKKCGCLPLAIVTIGAMFANKHSSKWEEMCSQLPSELESNPSPEAIRRVVTLSFNHLPSHLKPCFLYLSIFPEDFEIKRWHLVNRWIAEGLVRARVGKTLSDVGESYFDELISRSMIQPSRVNVEGCVKRCRVHDIMRDIIVSISKEEKFVYSIGDNLPAIVVDKFRHVSYHGNNYPIVGMNFSRVRSLTIFGEFGQRSMVFGSSICSPQFTMLRALDLENADLPLTQKDINNIGLLRHLTYLNMSTVRWPYFYALPRYIGKLQNLQVLDIRYSEVSILPTDISKLLMLRILRCSKAGFYGYFDPDEPIECLKYTFGMPLLLTPLVGSTERKRIIAELHRAYSSHWSKTWGVRVPTGISKLKELQVLEVIDMKLTKSKAIQELGELHRLQKLWVTTKGAQDSKLKILCEAIEKLSSLRSLRVDGTLEWLAPSNFSPPPLLRKLKLNGCMSVLPESFRDLKQLRKIYLYESKLDGRAIEILGRLPNLMLLALESDAYVGKKLPLKEKEFPNLKVLCIWHMAELRGIRFEKGASPLMERIEMSWCELKSGIVGIKHLEQLKEISLEFRCKVAALHLLEEEVKAHPRKPALWLPEDRNDTDLGSPVVLTEDEGSDGEATESIHNDAGECSQVIV</sequence>
<dbReference type="OMA" id="MEIEYCQ"/>
<keyword evidence="6" id="KW-0175">Coiled coil</keyword>
<dbReference type="RefSeq" id="XP_015694231.1">
    <property type="nucleotide sequence ID" value="XM_015838745.2"/>
</dbReference>
<dbReference type="Gene3D" id="3.40.50.300">
    <property type="entry name" value="P-loop containing nucleotide triphosphate hydrolases"/>
    <property type="match status" value="1"/>
</dbReference>
<dbReference type="Gene3D" id="3.80.10.10">
    <property type="entry name" value="Ribonuclease Inhibitor"/>
    <property type="match status" value="1"/>
</dbReference>
<keyword evidence="5" id="KW-0611">Plant defense</keyword>
<keyword evidence="4" id="KW-0547">Nucleotide-binding</keyword>
<dbReference type="PANTHER" id="PTHR23155">
    <property type="entry name" value="DISEASE RESISTANCE PROTEIN RP"/>
    <property type="match status" value="1"/>
</dbReference>
<dbReference type="InterPro" id="IPR055414">
    <property type="entry name" value="LRR_R13L4/SHOC2-like"/>
</dbReference>
<feature type="domain" description="Disease resistance R13L4/SHOC-2-like LRR" evidence="10">
    <location>
        <begin position="717"/>
        <end position="954"/>
    </location>
</feature>
<reference evidence="11" key="2">
    <citation type="submission" date="2013-04" db="UniProtKB">
        <authorList>
            <consortium name="EnsemblPlants"/>
        </authorList>
    </citation>
    <scope>IDENTIFICATION</scope>
</reference>
<evidence type="ECO:0000259" key="8">
    <source>
        <dbReference type="Pfam" id="PF18052"/>
    </source>
</evidence>
<dbReference type="EnsemblPlants" id="OB06G11410.1">
    <property type="protein sequence ID" value="OB06G11410.1"/>
    <property type="gene ID" value="OB06G11410"/>
</dbReference>
<evidence type="ECO:0000259" key="7">
    <source>
        <dbReference type="Pfam" id="PF00931"/>
    </source>
</evidence>
<dbReference type="RefSeq" id="XP_006655728.1">
    <property type="nucleotide sequence ID" value="XM_006655665.3"/>
</dbReference>
<evidence type="ECO:0000313" key="11">
    <source>
        <dbReference type="EnsemblPlants" id="OB06G11410.1"/>
    </source>
</evidence>
<evidence type="ECO:0000256" key="2">
    <source>
        <dbReference type="ARBA" id="ARBA00022614"/>
    </source>
</evidence>
<dbReference type="HOGENOM" id="CLU_000837_25_4_1"/>
<keyword evidence="12" id="KW-1185">Reference proteome</keyword>
<organism evidence="11">
    <name type="scientific">Oryza brachyantha</name>
    <name type="common">malo sina</name>
    <dbReference type="NCBI Taxonomy" id="4533"/>
    <lineage>
        <taxon>Eukaryota</taxon>
        <taxon>Viridiplantae</taxon>
        <taxon>Streptophyta</taxon>
        <taxon>Embryophyta</taxon>
        <taxon>Tracheophyta</taxon>
        <taxon>Spermatophyta</taxon>
        <taxon>Magnoliopsida</taxon>
        <taxon>Liliopsida</taxon>
        <taxon>Poales</taxon>
        <taxon>Poaceae</taxon>
        <taxon>BOP clade</taxon>
        <taxon>Oryzoideae</taxon>
        <taxon>Oryzeae</taxon>
        <taxon>Oryzinae</taxon>
        <taxon>Oryza</taxon>
    </lineage>
</organism>
<dbReference type="InterPro" id="IPR038005">
    <property type="entry name" value="RX-like_CC"/>
</dbReference>
<dbReference type="GeneID" id="102710211"/>
<dbReference type="CDD" id="cd14798">
    <property type="entry name" value="RX-CC_like"/>
    <property type="match status" value="1"/>
</dbReference>
<dbReference type="Gene3D" id="1.10.10.10">
    <property type="entry name" value="Winged helix-like DNA-binding domain superfamily/Winged helix DNA-binding domain"/>
    <property type="match status" value="1"/>
</dbReference>
<accession>J3MAU7</accession>